<proteinExistence type="inferred from homology"/>
<dbReference type="AlphaFoldDB" id="A0A4Y5YY41"/>
<dbReference type="PANTHER" id="PTHR30203">
    <property type="entry name" value="OUTER MEMBRANE CATION EFFLUX PROTEIN"/>
    <property type="match status" value="1"/>
</dbReference>
<keyword evidence="2" id="KW-1134">Transmembrane beta strand</keyword>
<keyword evidence="5" id="KW-1185">Reference proteome</keyword>
<keyword evidence="2" id="KW-0812">Transmembrane</keyword>
<evidence type="ECO:0000313" key="5">
    <source>
        <dbReference type="Proteomes" id="UP000316093"/>
    </source>
</evidence>
<evidence type="ECO:0000256" key="2">
    <source>
        <dbReference type="RuleBase" id="RU362097"/>
    </source>
</evidence>
<dbReference type="GO" id="GO:0009279">
    <property type="term" value="C:cell outer membrane"/>
    <property type="evidence" value="ECO:0007669"/>
    <property type="project" value="UniProtKB-SubCell"/>
</dbReference>
<comment type="similarity">
    <text evidence="1 2">Belongs to the outer membrane factor (OMF) (TC 1.B.17) family.</text>
</comment>
<dbReference type="SUPFAM" id="SSF56954">
    <property type="entry name" value="Outer membrane efflux proteins (OEP)"/>
    <property type="match status" value="1"/>
</dbReference>
<keyword evidence="2" id="KW-0564">Palmitate</keyword>
<dbReference type="OrthoDB" id="9770517at2"/>
<dbReference type="PROSITE" id="PS51257">
    <property type="entry name" value="PROKAR_LIPOPROTEIN"/>
    <property type="match status" value="1"/>
</dbReference>
<comment type="subcellular location">
    <subcellularLocation>
        <location evidence="2">Cell outer membrane</location>
        <topology evidence="2">Lipid-anchor</topology>
    </subcellularLocation>
</comment>
<feature type="chain" id="PRO_5021499004" evidence="2">
    <location>
        <begin position="21"/>
        <end position="475"/>
    </location>
</feature>
<dbReference type="Gene3D" id="1.20.1600.10">
    <property type="entry name" value="Outer membrane efflux proteins (OEP)"/>
    <property type="match status" value="1"/>
</dbReference>
<keyword evidence="2" id="KW-0449">Lipoprotein</keyword>
<gene>
    <name evidence="4" type="ORF">FIV34_01135</name>
</gene>
<dbReference type="InterPro" id="IPR010131">
    <property type="entry name" value="MdtP/NodT-like"/>
</dbReference>
<dbReference type="RefSeq" id="WP_139978850.1">
    <property type="nucleotide sequence ID" value="NZ_CP041046.1"/>
</dbReference>
<dbReference type="Proteomes" id="UP000316093">
    <property type="component" value="Chromosome"/>
</dbReference>
<dbReference type="KEGG" id="lpy:FIV34_01135"/>
<protein>
    <submittedName>
        <fullName evidence="4">TolC family protein</fullName>
    </submittedName>
</protein>
<evidence type="ECO:0000256" key="1">
    <source>
        <dbReference type="ARBA" id="ARBA00007613"/>
    </source>
</evidence>
<feature type="coiled-coil region" evidence="3">
    <location>
        <begin position="70"/>
        <end position="104"/>
    </location>
</feature>
<organism evidence="4 5">
    <name type="scientific">Luteibacter pinisoli</name>
    <dbReference type="NCBI Taxonomy" id="2589080"/>
    <lineage>
        <taxon>Bacteria</taxon>
        <taxon>Pseudomonadati</taxon>
        <taxon>Pseudomonadota</taxon>
        <taxon>Gammaproteobacteria</taxon>
        <taxon>Lysobacterales</taxon>
        <taxon>Rhodanobacteraceae</taxon>
        <taxon>Luteibacter</taxon>
    </lineage>
</organism>
<dbReference type="InterPro" id="IPR003423">
    <property type="entry name" value="OMP_efflux"/>
</dbReference>
<dbReference type="PANTHER" id="PTHR30203:SF21">
    <property type="entry name" value="OUTER MEMBRANE COMPONENT OF MULTIDRUG EFFLUX PUMP-RELATED"/>
    <property type="match status" value="1"/>
</dbReference>
<accession>A0A4Y5YY41</accession>
<feature type="signal peptide" evidence="2">
    <location>
        <begin position="1"/>
        <end position="20"/>
    </location>
</feature>
<dbReference type="NCBIfam" id="TIGR01845">
    <property type="entry name" value="outer_NodT"/>
    <property type="match status" value="1"/>
</dbReference>
<keyword evidence="3" id="KW-0175">Coiled coil</keyword>
<dbReference type="GO" id="GO:0015562">
    <property type="term" value="F:efflux transmembrane transporter activity"/>
    <property type="evidence" value="ECO:0007669"/>
    <property type="project" value="InterPro"/>
</dbReference>
<evidence type="ECO:0000256" key="3">
    <source>
        <dbReference type="SAM" id="Coils"/>
    </source>
</evidence>
<dbReference type="Gene3D" id="2.20.200.10">
    <property type="entry name" value="Outer membrane efflux proteins (OEP)"/>
    <property type="match status" value="1"/>
</dbReference>
<reference evidence="4 5" key="1">
    <citation type="submission" date="2019-06" db="EMBL/GenBank/DDBJ databases">
        <title>A complete genome sequence for Luteibacter pinisoli MAH-14.</title>
        <authorList>
            <person name="Baltrus D.A."/>
        </authorList>
    </citation>
    <scope>NUCLEOTIDE SEQUENCE [LARGE SCALE GENOMIC DNA]</scope>
    <source>
        <strain evidence="4 5">MAH-14</strain>
    </source>
</reference>
<keyword evidence="2" id="KW-0732">Signal</keyword>
<keyword evidence="2" id="KW-0472">Membrane</keyword>
<dbReference type="EMBL" id="CP041046">
    <property type="protein sequence ID" value="QDE37902.1"/>
    <property type="molecule type" value="Genomic_DNA"/>
</dbReference>
<evidence type="ECO:0000313" key="4">
    <source>
        <dbReference type="EMBL" id="QDE37902.1"/>
    </source>
</evidence>
<dbReference type="Pfam" id="PF02321">
    <property type="entry name" value="OEP"/>
    <property type="match status" value="2"/>
</dbReference>
<name>A0A4Y5YY41_9GAMM</name>
<sequence length="475" mass="49768">MSWRATLPLFVIAASLAGCATVGPDYTVPDGAMVNDARANGAFLPAHGTSIDAAAPLRDDWWNLYNDPTLDALERQALQANAGLRTADANLRRAGALLAAAEAEHEITAKTSASAERTLISAESYLQEEKLPTFNVATTGIEASYDFDLFGKLRRGVEAASADADAATAARDVVRVTVAAQVAASYVGICEAAHDIAVANRTVDVQQRGTEVAKRLFDAGLGSRLDVTRATAQLDLARAALPPLQRRHEASQYALAALLGHVPGDIPDAAKTCSSVPAPSQPIPVGDGMALLRRRPDIREAERKLAAATARIGVATADLYPSVSLGAGAGSNGLLGDYGQAPARYWSIGPLISWTIPTRSAKERVEVAKAGADVALAAFDQAVIQALKETQTALSDYAHALDREATLRQALGEATTASKQAGDLYHAGRTPYLSALDAERTRVAAETALTDAESAVSQARIHLFYALGGGWHDGA</sequence>